<dbReference type="PANTHER" id="PTHR43156:SF9">
    <property type="entry name" value="HAMP DOMAIN-CONTAINING PROTEIN"/>
    <property type="match status" value="1"/>
</dbReference>
<keyword evidence="3" id="KW-0472">Membrane</keyword>
<sequence length="492" mass="56158">MSNKITDIHELGKEEKNILLINFLKVLPYFAGFYAVVCYAIDFKEGMIVMIINFIIQTINYLCYTKKNISFRTSSNLHLINCLFAVVSCAYFTGGLLSPSTVLIATVPLVSLLLIGTKIDTLIWVIISFLSIIIFTLLFYNGHQFPQNYDPIYEGYYFAICWGGIIFLNYIIGFLFEKAKGKALEVVRTQNFHLNEQQDEINASNEELYQQKEELSATVEVVQDKNKLIEKQSEDVKASILYASRIQNALLPVDKKIKDYFNDEIFILNKPRDIVSGDFYWFEKLDDCAILVTADCTGHGVPGAFMSMLGVTGLNSIVFQEGIFRADKILNHLHDYIYKSLQQKEGKSSDGMDVSVLVIHDTIPIAEYAGAMNSIYCIQNNELQEIKADKKPIGSNHYGKDRNYTKQVIDISKPTVFYTGSDGYQDQFGGEKGRKFMKKSLKKLMLQQHSESFKKQDEVFTSTLENWMKEGDEHQIDDILLMGFKVDRKLNT</sequence>
<evidence type="ECO:0000259" key="4">
    <source>
        <dbReference type="Pfam" id="PF07228"/>
    </source>
</evidence>
<gene>
    <name evidence="5" type="ordered locus">Fleli_1958</name>
</gene>
<proteinExistence type="predicted"/>
<keyword evidence="3" id="KW-1133">Transmembrane helix</keyword>
<dbReference type="PANTHER" id="PTHR43156">
    <property type="entry name" value="STAGE II SPORULATION PROTEIN E-RELATED"/>
    <property type="match status" value="1"/>
</dbReference>
<dbReference type="Proteomes" id="UP000006054">
    <property type="component" value="Chromosome"/>
</dbReference>
<dbReference type="AlphaFoldDB" id="I4AK58"/>
<dbReference type="EMBL" id="CP003345">
    <property type="protein sequence ID" value="AFM04343.1"/>
    <property type="molecule type" value="Genomic_DNA"/>
</dbReference>
<dbReference type="KEGG" id="fli:Fleli_1958"/>
<keyword evidence="6" id="KW-1185">Reference proteome</keyword>
<feature type="coiled-coil region" evidence="2">
    <location>
        <begin position="194"/>
        <end position="232"/>
    </location>
</feature>
<evidence type="ECO:0000256" key="3">
    <source>
        <dbReference type="SAM" id="Phobius"/>
    </source>
</evidence>
<dbReference type="GO" id="GO:0016791">
    <property type="term" value="F:phosphatase activity"/>
    <property type="evidence" value="ECO:0007669"/>
    <property type="project" value="TreeGrafter"/>
</dbReference>
<name>I4AK58_BERLS</name>
<dbReference type="InterPro" id="IPR001932">
    <property type="entry name" value="PPM-type_phosphatase-like_dom"/>
</dbReference>
<keyword evidence="2" id="KW-0175">Coiled coil</keyword>
<accession>I4AK58</accession>
<organism evidence="5 6">
    <name type="scientific">Bernardetia litoralis (strain ATCC 23117 / DSM 6794 / NBRC 15988 / NCIMB 1366 / Fx l1 / Sio-4)</name>
    <name type="common">Flexibacter litoralis</name>
    <dbReference type="NCBI Taxonomy" id="880071"/>
    <lineage>
        <taxon>Bacteria</taxon>
        <taxon>Pseudomonadati</taxon>
        <taxon>Bacteroidota</taxon>
        <taxon>Cytophagia</taxon>
        <taxon>Cytophagales</taxon>
        <taxon>Bernardetiaceae</taxon>
        <taxon>Bernardetia</taxon>
    </lineage>
</organism>
<dbReference type="eggNOG" id="COG2208">
    <property type="taxonomic scope" value="Bacteria"/>
</dbReference>
<feature type="transmembrane region" description="Helical" evidence="3">
    <location>
        <begin position="155"/>
        <end position="176"/>
    </location>
</feature>
<evidence type="ECO:0000313" key="5">
    <source>
        <dbReference type="EMBL" id="AFM04343.1"/>
    </source>
</evidence>
<feature type="transmembrane region" description="Helical" evidence="3">
    <location>
        <begin position="122"/>
        <end position="143"/>
    </location>
</feature>
<dbReference type="OrthoDB" id="1119265at2"/>
<keyword evidence="1" id="KW-0378">Hydrolase</keyword>
<dbReference type="InterPro" id="IPR036457">
    <property type="entry name" value="PPM-type-like_dom_sf"/>
</dbReference>
<evidence type="ECO:0000256" key="2">
    <source>
        <dbReference type="SAM" id="Coils"/>
    </source>
</evidence>
<evidence type="ECO:0000256" key="1">
    <source>
        <dbReference type="ARBA" id="ARBA00022801"/>
    </source>
</evidence>
<dbReference type="STRING" id="880071.Fleli_1958"/>
<feature type="transmembrane region" description="Helical" evidence="3">
    <location>
        <begin position="20"/>
        <end position="41"/>
    </location>
</feature>
<dbReference type="RefSeq" id="WP_014797794.1">
    <property type="nucleotide sequence ID" value="NC_018018.1"/>
</dbReference>
<reference evidence="6" key="1">
    <citation type="submission" date="2012-06" db="EMBL/GenBank/DDBJ databases">
        <title>The complete genome of Flexibacter litoralis DSM 6794.</title>
        <authorList>
            <person name="Lucas S."/>
            <person name="Copeland A."/>
            <person name="Lapidus A."/>
            <person name="Glavina del Rio T."/>
            <person name="Dalin E."/>
            <person name="Tice H."/>
            <person name="Bruce D."/>
            <person name="Goodwin L."/>
            <person name="Pitluck S."/>
            <person name="Peters L."/>
            <person name="Ovchinnikova G."/>
            <person name="Lu M."/>
            <person name="Kyrpides N."/>
            <person name="Mavromatis K."/>
            <person name="Ivanova N."/>
            <person name="Brettin T."/>
            <person name="Detter J.C."/>
            <person name="Han C."/>
            <person name="Larimer F."/>
            <person name="Land M."/>
            <person name="Hauser L."/>
            <person name="Markowitz V."/>
            <person name="Cheng J.-F."/>
            <person name="Hugenholtz P."/>
            <person name="Woyke T."/>
            <person name="Wu D."/>
            <person name="Spring S."/>
            <person name="Lang E."/>
            <person name="Kopitz M."/>
            <person name="Brambilla E."/>
            <person name="Klenk H.-P."/>
            <person name="Eisen J.A."/>
        </authorList>
    </citation>
    <scope>NUCLEOTIDE SEQUENCE [LARGE SCALE GENOMIC DNA]</scope>
    <source>
        <strain evidence="6">ATCC 23117 / DSM 6794 / NBRC 15988 / NCIMB 1366 / Sio-4</strain>
    </source>
</reference>
<feature type="transmembrane region" description="Helical" evidence="3">
    <location>
        <begin position="47"/>
        <end position="64"/>
    </location>
</feature>
<dbReference type="InterPro" id="IPR052016">
    <property type="entry name" value="Bact_Sigma-Reg"/>
</dbReference>
<dbReference type="Gene3D" id="3.60.40.10">
    <property type="entry name" value="PPM-type phosphatase domain"/>
    <property type="match status" value="1"/>
</dbReference>
<feature type="domain" description="PPM-type phosphatase" evidence="4">
    <location>
        <begin position="287"/>
        <end position="486"/>
    </location>
</feature>
<feature type="transmembrane region" description="Helical" evidence="3">
    <location>
        <begin position="76"/>
        <end position="93"/>
    </location>
</feature>
<keyword evidence="3" id="KW-0812">Transmembrane</keyword>
<dbReference type="HOGENOM" id="CLU_555228_0_0_10"/>
<dbReference type="Pfam" id="PF07228">
    <property type="entry name" value="SpoIIE"/>
    <property type="match status" value="1"/>
</dbReference>
<protein>
    <submittedName>
        <fullName evidence="5">Serine phosphatase RsbU, regulator of sigma subunit</fullName>
    </submittedName>
</protein>
<evidence type="ECO:0000313" key="6">
    <source>
        <dbReference type="Proteomes" id="UP000006054"/>
    </source>
</evidence>